<sequence length="308" mass="34952">MDLKGIAINYAKDVLTKKIKGSTHKEIRSRNSKILLYILIGYKDFIWDNFFARLMKFVPDNIDVCLVSSGKKISTLSQKAEEHNWSYIYSLKNNVSILQNLVIDSFPKAEYIYKMDEDILLTENIFESLMATYEVAEKDNKYHPAFVGPLINVNGYSYSIILDSIHKKDAFIDKFGSAKIESGPDKLIEEDVNTALFMWGVGGYVPNIDRLNNSFSKKKTHYSICPIRYSIGLILFKRTTWEEMGGFPRRPGNGMGIDEEKIDSLAIKSAKVAVIDENAVVGHAGFGKQTDEFKKFVISNPTFLPQVK</sequence>
<dbReference type="EMBL" id="AXCV01000181">
    <property type="protein sequence ID" value="KGO31854.1"/>
    <property type="molecule type" value="Genomic_DNA"/>
</dbReference>
<evidence type="ECO:0008006" key="3">
    <source>
        <dbReference type="Google" id="ProtNLM"/>
    </source>
</evidence>
<dbReference type="Proteomes" id="UP000030023">
    <property type="component" value="Unassembled WGS sequence"/>
</dbReference>
<evidence type="ECO:0000313" key="2">
    <source>
        <dbReference type="Proteomes" id="UP000030023"/>
    </source>
</evidence>
<comment type="caution">
    <text evidence="1">The sequence shown here is derived from an EMBL/GenBank/DDBJ whole genome shotgun (WGS) entry which is preliminary data.</text>
</comment>
<proteinExistence type="predicted"/>
<gene>
    <name evidence="1" type="ORF">Q757_04610</name>
</gene>
<protein>
    <recommendedName>
        <fullName evidence="3">Glycosyltransferase 2-like domain-containing protein</fullName>
    </recommendedName>
</protein>
<dbReference type="SUPFAM" id="SSF53448">
    <property type="entry name" value="Nucleotide-diphospho-sugar transferases"/>
    <property type="match status" value="1"/>
</dbReference>
<evidence type="ECO:0000313" key="1">
    <source>
        <dbReference type="EMBL" id="KGO31854.1"/>
    </source>
</evidence>
<organism evidence="1 2">
    <name type="scientific">Oenococcus alcoholitolerans</name>
    <dbReference type="NCBI Taxonomy" id="931074"/>
    <lineage>
        <taxon>Bacteria</taxon>
        <taxon>Bacillati</taxon>
        <taxon>Bacillota</taxon>
        <taxon>Bacilli</taxon>
        <taxon>Lactobacillales</taxon>
        <taxon>Lactobacillaceae</taxon>
        <taxon>Oenococcus</taxon>
    </lineage>
</organism>
<dbReference type="Gene3D" id="3.90.550.10">
    <property type="entry name" value="Spore Coat Polysaccharide Biosynthesis Protein SpsA, Chain A"/>
    <property type="match status" value="1"/>
</dbReference>
<dbReference type="InterPro" id="IPR029044">
    <property type="entry name" value="Nucleotide-diphossugar_trans"/>
</dbReference>
<accession>A0ABR4XQW0</accession>
<name>A0ABR4XQW0_9LACO</name>
<reference evidence="1 2" key="1">
    <citation type="journal article" date="2014" name="Antonie Van Leeuwenhoek">
        <title>Oenococcus alcoholitolerans sp. nov., a lactic acid bacteria isolated from cachaca and ethanol fermentation processes.</title>
        <authorList>
            <person name="Badotti F."/>
            <person name="Moreira A.P."/>
            <person name="Tonon L.A."/>
            <person name="de Lucena B.T."/>
            <person name="Gomes Fde C."/>
            <person name="Kruger R."/>
            <person name="Thompson C.C."/>
            <person name="de Morais M.A.Jr."/>
            <person name="Rosa C.A."/>
            <person name="Thompson F.L."/>
        </authorList>
    </citation>
    <scope>NUCLEOTIDE SEQUENCE [LARGE SCALE GENOMIC DNA]</scope>
    <source>
        <strain evidence="1 2">UFRJ-M7.2.18</strain>
    </source>
</reference>
<keyword evidence="2" id="KW-1185">Reference proteome</keyword>